<keyword evidence="2" id="KW-0732">Signal</keyword>
<evidence type="ECO:0000256" key="1">
    <source>
        <dbReference type="ARBA" id="ARBA00006987"/>
    </source>
</evidence>
<keyword evidence="3" id="KW-0675">Receptor</keyword>
<dbReference type="Pfam" id="PF03401">
    <property type="entry name" value="TctC"/>
    <property type="match status" value="1"/>
</dbReference>
<dbReference type="InterPro" id="IPR042100">
    <property type="entry name" value="Bug_dom1"/>
</dbReference>
<dbReference type="Gene3D" id="3.40.190.10">
    <property type="entry name" value="Periplasmic binding protein-like II"/>
    <property type="match status" value="1"/>
</dbReference>
<dbReference type="Proteomes" id="UP000184226">
    <property type="component" value="Unassembled WGS sequence"/>
</dbReference>
<keyword evidence="4" id="KW-1185">Reference proteome</keyword>
<dbReference type="Gene3D" id="3.40.190.150">
    <property type="entry name" value="Bordetella uptake gene, domain 1"/>
    <property type="match status" value="1"/>
</dbReference>
<dbReference type="AlphaFoldDB" id="A0A1M5QVU1"/>
<dbReference type="RefSeq" id="WP_073102013.1">
    <property type="nucleotide sequence ID" value="NZ_FQXE01000002.1"/>
</dbReference>
<reference evidence="3 4" key="1">
    <citation type="submission" date="2016-11" db="EMBL/GenBank/DDBJ databases">
        <authorList>
            <person name="Jaros S."/>
            <person name="Januszkiewicz K."/>
            <person name="Wedrychowicz H."/>
        </authorList>
    </citation>
    <scope>NUCLEOTIDE SEQUENCE [LARGE SCALE GENOMIC DNA]</scope>
    <source>
        <strain evidence="3 4">CGMCC 1.10190</strain>
    </source>
</reference>
<feature type="signal peptide" evidence="2">
    <location>
        <begin position="1"/>
        <end position="34"/>
    </location>
</feature>
<dbReference type="PROSITE" id="PS51318">
    <property type="entry name" value="TAT"/>
    <property type="match status" value="1"/>
</dbReference>
<dbReference type="PANTHER" id="PTHR42928:SF5">
    <property type="entry name" value="BLR1237 PROTEIN"/>
    <property type="match status" value="1"/>
</dbReference>
<dbReference type="InterPro" id="IPR006311">
    <property type="entry name" value="TAT_signal"/>
</dbReference>
<dbReference type="STRING" id="658167.SAMN04488135_102396"/>
<protein>
    <submittedName>
        <fullName evidence="3">Tripartite-type tricarboxylate transporter, receptor component TctC</fullName>
    </submittedName>
</protein>
<organism evidence="3 4">
    <name type="scientific">Pollutimonas bauzanensis</name>
    <dbReference type="NCBI Taxonomy" id="658167"/>
    <lineage>
        <taxon>Bacteria</taxon>
        <taxon>Pseudomonadati</taxon>
        <taxon>Pseudomonadota</taxon>
        <taxon>Betaproteobacteria</taxon>
        <taxon>Burkholderiales</taxon>
        <taxon>Alcaligenaceae</taxon>
        <taxon>Pollutimonas</taxon>
    </lineage>
</organism>
<sequence length="333" mass="34470">MDKNPSTPRRAALRRMACAMLALAPIAAATPAWAQDFPAHPITIIVGYPPGGSNDIVARLVAPALGEALGTTIVVENKAGANGMIGAGHVAKAKPDGYTLLLSSASPVVLSPQTMSKPPFNATADLAAINTVGLTPEAIAVGPNLKVKSLKELLDLARGKQVTMSSSGAGGLPHLTIELLKQASKGNIVHVPYKGAGPAVTDTLAGHVDGIVMDLPPLYALIKDGRLNALAVTSEKRVSFLASVPTAQEELPGFNVVNWVGIFAPAGTPPEILARVDAAIKKAIARPEVRQQLENVAVVPSVMGGPAEFQAFFGQEFKRWGAVIKEAGVAMTN</sequence>
<feature type="chain" id="PRO_5013133051" evidence="2">
    <location>
        <begin position="35"/>
        <end position="333"/>
    </location>
</feature>
<comment type="similarity">
    <text evidence="1">Belongs to the UPF0065 (bug) family.</text>
</comment>
<accession>A0A1M5QVU1</accession>
<gene>
    <name evidence="3" type="ORF">SAMN04488135_102396</name>
</gene>
<dbReference type="PANTHER" id="PTHR42928">
    <property type="entry name" value="TRICARBOXYLATE-BINDING PROTEIN"/>
    <property type="match status" value="1"/>
</dbReference>
<evidence type="ECO:0000313" key="3">
    <source>
        <dbReference type="EMBL" id="SHH18245.1"/>
    </source>
</evidence>
<dbReference type="PIRSF" id="PIRSF017082">
    <property type="entry name" value="YflP"/>
    <property type="match status" value="1"/>
</dbReference>
<proteinExistence type="inferred from homology"/>
<name>A0A1M5QVU1_9BURK</name>
<dbReference type="InterPro" id="IPR005064">
    <property type="entry name" value="BUG"/>
</dbReference>
<evidence type="ECO:0000313" key="4">
    <source>
        <dbReference type="Proteomes" id="UP000184226"/>
    </source>
</evidence>
<dbReference type="OrthoDB" id="8886309at2"/>
<dbReference type="CDD" id="cd07012">
    <property type="entry name" value="PBP2_Bug_TTT"/>
    <property type="match status" value="1"/>
</dbReference>
<dbReference type="SUPFAM" id="SSF53850">
    <property type="entry name" value="Periplasmic binding protein-like II"/>
    <property type="match status" value="1"/>
</dbReference>
<evidence type="ECO:0000256" key="2">
    <source>
        <dbReference type="SAM" id="SignalP"/>
    </source>
</evidence>
<dbReference type="EMBL" id="FQXE01000002">
    <property type="protein sequence ID" value="SHH18245.1"/>
    <property type="molecule type" value="Genomic_DNA"/>
</dbReference>